<dbReference type="SUPFAM" id="SSF50729">
    <property type="entry name" value="PH domain-like"/>
    <property type="match status" value="1"/>
</dbReference>
<feature type="compositionally biased region" description="Acidic residues" evidence="2">
    <location>
        <begin position="1396"/>
        <end position="1405"/>
    </location>
</feature>
<reference evidence="5 6" key="1">
    <citation type="journal article" date="2018" name="Mol. Biol. Evol.">
        <title>Broad Genomic Sampling Reveals a Smut Pathogenic Ancestry of the Fungal Clade Ustilaginomycotina.</title>
        <authorList>
            <person name="Kijpornyongpan T."/>
            <person name="Mondo S.J."/>
            <person name="Barry K."/>
            <person name="Sandor L."/>
            <person name="Lee J."/>
            <person name="Lipzen A."/>
            <person name="Pangilinan J."/>
            <person name="LaButti K."/>
            <person name="Hainaut M."/>
            <person name="Henrissat B."/>
            <person name="Grigoriev I.V."/>
            <person name="Spatafora J.W."/>
            <person name="Aime M.C."/>
        </authorList>
    </citation>
    <scope>NUCLEOTIDE SEQUENCE [LARGE SCALE GENOMIC DNA]</scope>
    <source>
        <strain evidence="5 6">MCA 5214</strain>
    </source>
</reference>
<sequence length="1469" mass="151183">MTSAAAGDLPSSSSSSTAPPPSSAPVLPAHHRPRVDSSTASSSNAHDTASSTQSHASTTSGRLPSATTLGGSNPATPRSALSSSTPAPASPMYQPLSLADAIARSQGDITRALDEVLAERNKHCLEAAKLSNENIRIWNLMGKIRKENESLKARLMGGGTPSSSSSVDGGTTPQRSVTSPLAPATSSANAQLMSSASSRNRQTSADAGVMAASSSPAAGLASPRRRDPPAPLLPSSQSHSPYAQTSSSSSAGGLPSSVSVPNDLSSDSSVLDLTETAPLPPSETPLSPGARSVMAQRAKALQQQQQAASARPGAFNAGAVMARSLSSGIAPGSQQGGDGRQRAASEDYTAVDSSTIGGAGSDEDGPSYQGASSSSVTPTKSALGLVNHQPRGSVGSVGTGDSDDFGSPQRAVRRKVFADGPMAGAAVAGAGSAGSSTLRPRPSRLEPRDATTAPRSNNIDGGMSLSQALVQLANSTPPGGSPNLSHPQPRLDNRLLKQASIRVSGSNLRHDDRRREITTFFLSIDLVQPVPLEAPTNWRIEKSINDVLGLDAKLRHRGGKAVAKKISSVPLPEKGLFKDHAPSKVDMRKAMLEAWLRNLLAVQLPDKDDVCTFLCTDVVSERPRARNQGKDGWLTKKGQNLGRWVTRYYALDGPRLDYFEAKDGALLGSIQIRGAQIGRQQRAAQSDMDENSYRHAFLILEKKRDAPGANGTGSGQQQQGERIDAGGQPVSGQLVRHVLCAESDEQRDEWVDALVRTIAEIERVENGGAGAGSGGGAGSNAGASREAGGASNIGTWSSTSSVPGSGSTRQASASGAAAAVPSGGAAPSLPPMTKADNAPPSGMSTSASTSQVATLAPPVTQKVKRSNSLSRRLNRSREGPAPASSAAEEGVMSPSPPAAAVTGGADGDPAGLSSPSLKGVRPAISGPMNGTPIPTGYKFGARDEDASGRSGGSAAGQAVQAGASHQQQSAQQAVQQPDRRRFWHRFGGGGVGSSASSSDVAALSKGSTTSSSQSHGNHIGTSGGPVFGVPLTEAIAVSSVGSGLTLPSVVFRCIEYLEKRNAIQEEGIYRMSGSTADVKALRERFNTEGDVDLLASSSRKGNEGNGSSPRQPDNQQHEHDPHAVAGLLKTFLRELPTSVLTRELHLDFMRVNDVQDWKDRIRQLGHLVSCLPLANYSLLRTLCAHLIKVISYQEVNKMTMRNVGIVFSPTLGIPAGVFALFLTSFDYCFYTDAETGEPRPRDPDEERDGDGTMQQQQQEAAAAARPPTSSSASAAGHEQSQGHDDASPSAAAAAAGASQSSSNSSSYGSGFPPGTVPPHPYRASSMGYRSTPNAAQAAAIAADRAAQAQGQGGGAAQRWQRSKRNSLNYSEEDAKRLLGGVPHGGHRLRRAHPEEEGSYDADEDFMGGPGTGGTLSVNGGSGSVNSSRRPSPAGLQGHGGEGGGGAAPASSSTTATAASPGRLTQVGAS</sequence>
<feature type="compositionally biased region" description="Low complexity" evidence="2">
    <location>
        <begin position="295"/>
        <end position="310"/>
    </location>
</feature>
<proteinExistence type="predicted"/>
<dbReference type="RefSeq" id="XP_025359561.1">
    <property type="nucleotide sequence ID" value="XM_025507057.1"/>
</dbReference>
<dbReference type="GO" id="GO:0005737">
    <property type="term" value="C:cytoplasm"/>
    <property type="evidence" value="ECO:0007669"/>
    <property type="project" value="TreeGrafter"/>
</dbReference>
<feature type="compositionally biased region" description="Polar residues" evidence="2">
    <location>
        <begin position="453"/>
        <end position="462"/>
    </location>
</feature>
<feature type="compositionally biased region" description="Polar residues" evidence="2">
    <location>
        <begin position="1095"/>
        <end position="1114"/>
    </location>
</feature>
<evidence type="ECO:0000313" key="6">
    <source>
        <dbReference type="Proteomes" id="UP000245884"/>
    </source>
</evidence>
<dbReference type="InterPro" id="IPR008936">
    <property type="entry name" value="Rho_GTPase_activation_prot"/>
</dbReference>
<feature type="compositionally biased region" description="Low complexity" evidence="2">
    <location>
        <begin position="780"/>
        <end position="827"/>
    </location>
</feature>
<keyword evidence="6" id="KW-1185">Reference proteome</keyword>
<dbReference type="Gene3D" id="2.30.29.30">
    <property type="entry name" value="Pleckstrin-homology domain (PH domain)/Phosphotyrosine-binding domain (PTB)"/>
    <property type="match status" value="1"/>
</dbReference>
<feature type="compositionally biased region" description="Low complexity" evidence="2">
    <location>
        <begin position="1287"/>
        <end position="1310"/>
    </location>
</feature>
<evidence type="ECO:0000259" key="3">
    <source>
        <dbReference type="PROSITE" id="PS50003"/>
    </source>
</evidence>
<dbReference type="InterPro" id="IPR011993">
    <property type="entry name" value="PH-like_dom_sf"/>
</dbReference>
<dbReference type="Gene3D" id="3.30.1520.10">
    <property type="entry name" value="Phox-like domain"/>
    <property type="match status" value="1"/>
</dbReference>
<feature type="compositionally biased region" description="Polar residues" evidence="2">
    <location>
        <begin position="369"/>
        <end position="380"/>
    </location>
</feature>
<feature type="compositionally biased region" description="Low complexity" evidence="2">
    <location>
        <begin position="955"/>
        <end position="976"/>
    </location>
</feature>
<keyword evidence="1" id="KW-0343">GTPase activation</keyword>
<dbReference type="GO" id="GO:0035091">
    <property type="term" value="F:phosphatidylinositol binding"/>
    <property type="evidence" value="ECO:0007669"/>
    <property type="project" value="InterPro"/>
</dbReference>
<dbReference type="InterPro" id="IPR001849">
    <property type="entry name" value="PH_domain"/>
</dbReference>
<feature type="region of interest" description="Disordered" evidence="2">
    <location>
        <begin position="426"/>
        <end position="462"/>
    </location>
</feature>
<feature type="compositionally biased region" description="Polar residues" evidence="2">
    <location>
        <begin position="161"/>
        <end position="205"/>
    </location>
</feature>
<dbReference type="InterPro" id="IPR036871">
    <property type="entry name" value="PX_dom_sf"/>
</dbReference>
<evidence type="ECO:0000259" key="4">
    <source>
        <dbReference type="PROSITE" id="PS50238"/>
    </source>
</evidence>
<feature type="compositionally biased region" description="Low complexity" evidence="2">
    <location>
        <begin position="426"/>
        <end position="436"/>
    </location>
</feature>
<feature type="region of interest" description="Disordered" evidence="2">
    <location>
        <begin position="1"/>
        <end position="92"/>
    </location>
</feature>
<feature type="compositionally biased region" description="Low complexity" evidence="2">
    <location>
        <begin position="1334"/>
        <end position="1349"/>
    </location>
</feature>
<accession>A0A316UIA2</accession>
<feature type="compositionally biased region" description="Polar residues" evidence="2">
    <location>
        <begin position="36"/>
        <end position="47"/>
    </location>
</feature>
<dbReference type="GeneID" id="37028880"/>
<dbReference type="PANTHER" id="PTHR23176:SF129">
    <property type="entry name" value="RHO GTPASE ACTIVATING PROTEIN AT 16F, ISOFORM E-RELATED"/>
    <property type="match status" value="1"/>
</dbReference>
<feature type="compositionally biased region" description="Low complexity" evidence="2">
    <location>
        <begin position="1414"/>
        <end position="1435"/>
    </location>
</feature>
<feature type="domain" description="Rho-GAP" evidence="4">
    <location>
        <begin position="1029"/>
        <end position="1261"/>
    </location>
</feature>
<feature type="region of interest" description="Disordered" evidence="2">
    <location>
        <begin position="154"/>
        <end position="313"/>
    </location>
</feature>
<dbReference type="SMART" id="SM00233">
    <property type="entry name" value="PH"/>
    <property type="match status" value="1"/>
</dbReference>
<dbReference type="PROSITE" id="PS50003">
    <property type="entry name" value="PH_DOMAIN"/>
    <property type="match status" value="1"/>
</dbReference>
<feature type="compositionally biased region" description="Low complexity" evidence="2">
    <location>
        <begin position="1254"/>
        <end position="1275"/>
    </location>
</feature>
<feature type="compositionally biased region" description="Gly residues" evidence="2">
    <location>
        <begin position="767"/>
        <end position="779"/>
    </location>
</feature>
<feature type="compositionally biased region" description="Low complexity" evidence="2">
    <location>
        <begin position="1"/>
        <end position="17"/>
    </location>
</feature>
<dbReference type="InterPro" id="IPR000198">
    <property type="entry name" value="RhoGAP_dom"/>
</dbReference>
<feature type="compositionally biased region" description="Gly residues" evidence="2">
    <location>
        <begin position="1436"/>
        <end position="1446"/>
    </location>
</feature>
<organism evidence="5 6">
    <name type="scientific">Jaminaea rosea</name>
    <dbReference type="NCBI Taxonomy" id="1569628"/>
    <lineage>
        <taxon>Eukaryota</taxon>
        <taxon>Fungi</taxon>
        <taxon>Dikarya</taxon>
        <taxon>Basidiomycota</taxon>
        <taxon>Ustilaginomycotina</taxon>
        <taxon>Exobasidiomycetes</taxon>
        <taxon>Microstromatales</taxon>
        <taxon>Microstromatales incertae sedis</taxon>
        <taxon>Jaminaea</taxon>
    </lineage>
</organism>
<dbReference type="InterPro" id="IPR050729">
    <property type="entry name" value="Rho-GAP"/>
</dbReference>
<feature type="compositionally biased region" description="Polar residues" evidence="2">
    <location>
        <begin position="61"/>
        <end position="73"/>
    </location>
</feature>
<dbReference type="PROSITE" id="PS50238">
    <property type="entry name" value="RHOGAP"/>
    <property type="match status" value="1"/>
</dbReference>
<dbReference type="OrthoDB" id="185175at2759"/>
<dbReference type="GO" id="GO:0007165">
    <property type="term" value="P:signal transduction"/>
    <property type="evidence" value="ECO:0007669"/>
    <property type="project" value="InterPro"/>
</dbReference>
<dbReference type="Gene3D" id="1.10.555.10">
    <property type="entry name" value="Rho GTPase activation protein"/>
    <property type="match status" value="1"/>
</dbReference>
<feature type="compositionally biased region" description="Low complexity" evidence="2">
    <location>
        <begin position="993"/>
        <end position="1014"/>
    </location>
</feature>
<evidence type="ECO:0000313" key="5">
    <source>
        <dbReference type="EMBL" id="PWN24949.1"/>
    </source>
</evidence>
<dbReference type="Pfam" id="PF00620">
    <property type="entry name" value="RhoGAP"/>
    <property type="match status" value="1"/>
</dbReference>
<dbReference type="Pfam" id="PF00169">
    <property type="entry name" value="PH"/>
    <property type="match status" value="1"/>
</dbReference>
<feature type="region of interest" description="Disordered" evidence="2">
    <location>
        <begin position="326"/>
        <end position="409"/>
    </location>
</feature>
<dbReference type="InterPro" id="IPR001683">
    <property type="entry name" value="PX_dom"/>
</dbReference>
<dbReference type="STRING" id="1569628.A0A316UIA2"/>
<feature type="compositionally biased region" description="Low complexity" evidence="2">
    <location>
        <begin position="48"/>
        <end position="60"/>
    </location>
</feature>
<dbReference type="SUPFAM" id="SSF48350">
    <property type="entry name" value="GTPase activation domain, GAP"/>
    <property type="match status" value="1"/>
</dbReference>
<feature type="region of interest" description="Disordered" evidence="2">
    <location>
        <begin position="1233"/>
        <end position="1469"/>
    </location>
</feature>
<gene>
    <name evidence="5" type="ORF">BDZ90DRAFT_234553</name>
</gene>
<name>A0A316UIA2_9BASI</name>
<dbReference type="EMBL" id="KZ819678">
    <property type="protein sequence ID" value="PWN24949.1"/>
    <property type="molecule type" value="Genomic_DNA"/>
</dbReference>
<dbReference type="GO" id="GO:0005096">
    <property type="term" value="F:GTPase activator activity"/>
    <property type="evidence" value="ECO:0007669"/>
    <property type="project" value="UniProtKB-KW"/>
</dbReference>
<feature type="compositionally biased region" description="Polar residues" evidence="2">
    <location>
        <begin position="842"/>
        <end position="853"/>
    </location>
</feature>
<dbReference type="SMART" id="SM00324">
    <property type="entry name" value="RhoGAP"/>
    <property type="match status" value="1"/>
</dbReference>
<protein>
    <submittedName>
        <fullName evidence="5">RhoGAP-domain-containing protein</fullName>
    </submittedName>
</protein>
<feature type="compositionally biased region" description="Low complexity" evidence="2">
    <location>
        <begin position="1447"/>
        <end position="1461"/>
    </location>
</feature>
<evidence type="ECO:0000256" key="1">
    <source>
        <dbReference type="ARBA" id="ARBA00022468"/>
    </source>
</evidence>
<dbReference type="PANTHER" id="PTHR23176">
    <property type="entry name" value="RHO/RAC/CDC GTPASE-ACTIVATING PROTEIN"/>
    <property type="match status" value="1"/>
</dbReference>
<feature type="region of interest" description="Disordered" evidence="2">
    <location>
        <begin position="1092"/>
        <end position="1120"/>
    </location>
</feature>
<feature type="compositionally biased region" description="Low complexity" evidence="2">
    <location>
        <begin position="211"/>
        <end position="222"/>
    </location>
</feature>
<dbReference type="Proteomes" id="UP000245884">
    <property type="component" value="Unassembled WGS sequence"/>
</dbReference>
<feature type="compositionally biased region" description="Low complexity" evidence="2">
    <location>
        <begin position="233"/>
        <end position="273"/>
    </location>
</feature>
<feature type="region of interest" description="Disordered" evidence="2">
    <location>
        <begin position="766"/>
        <end position="1021"/>
    </location>
</feature>
<feature type="compositionally biased region" description="Low complexity" evidence="2">
    <location>
        <begin position="879"/>
        <end position="890"/>
    </location>
</feature>
<feature type="region of interest" description="Disordered" evidence="2">
    <location>
        <begin position="704"/>
        <end position="728"/>
    </location>
</feature>
<dbReference type="Pfam" id="PF00787">
    <property type="entry name" value="PX"/>
    <property type="match status" value="1"/>
</dbReference>
<feature type="compositionally biased region" description="Low complexity" evidence="2">
    <location>
        <begin position="74"/>
        <end position="91"/>
    </location>
</feature>
<evidence type="ECO:0000256" key="2">
    <source>
        <dbReference type="SAM" id="MobiDB-lite"/>
    </source>
</evidence>
<feature type="domain" description="PH" evidence="3">
    <location>
        <begin position="627"/>
        <end position="759"/>
    </location>
</feature>